<evidence type="ECO:0000313" key="2">
    <source>
        <dbReference type="EMBL" id="CAD9184104.1"/>
    </source>
</evidence>
<protein>
    <submittedName>
        <fullName evidence="2">Uncharacterized protein</fullName>
    </submittedName>
</protein>
<organism evidence="2">
    <name type="scientific">Alexandrium catenella</name>
    <name type="common">Red tide dinoflagellate</name>
    <name type="synonym">Gonyaulax catenella</name>
    <dbReference type="NCBI Taxonomy" id="2925"/>
    <lineage>
        <taxon>Eukaryota</taxon>
        <taxon>Sar</taxon>
        <taxon>Alveolata</taxon>
        <taxon>Dinophyceae</taxon>
        <taxon>Gonyaulacales</taxon>
        <taxon>Pyrocystaceae</taxon>
        <taxon>Alexandrium</taxon>
    </lineage>
</organism>
<feature type="region of interest" description="Disordered" evidence="1">
    <location>
        <begin position="1"/>
        <end position="34"/>
    </location>
</feature>
<feature type="compositionally biased region" description="Polar residues" evidence="1">
    <location>
        <begin position="110"/>
        <end position="120"/>
    </location>
</feature>
<sequence length="263" mass="28102">MGAEEAHGRTALAARKHGQRDHRRSGRAVRHRCGGRMARKVGVAPLVAQGTVDTATTASEKLSGVATLDVVAPQWPSNLDEQGSVLAIAEVAPASADMAAPTEANAASSGVATAGDSATSRCGAMGGTAAEDTLPSPRSSHQPEAVSQVEQDAPAKSRKDRHVHWDDDESTWFHITPYAEVYGIHPRLFDFDKNYYMVPCMGLTPSALALSRLNSEDDEDEEDSDTDLEEGWYEVLDDSVFDEPSANLAEEHVDPFAMGALLS</sequence>
<dbReference type="EMBL" id="HBGE01102181">
    <property type="protein sequence ID" value="CAD9184104.1"/>
    <property type="molecule type" value="Transcribed_RNA"/>
</dbReference>
<proteinExistence type="predicted"/>
<feature type="compositionally biased region" description="Basic residues" evidence="1">
    <location>
        <begin position="14"/>
        <end position="34"/>
    </location>
</feature>
<dbReference type="AlphaFoldDB" id="A0A7S1S6B3"/>
<reference evidence="2" key="1">
    <citation type="submission" date="2021-01" db="EMBL/GenBank/DDBJ databases">
        <authorList>
            <person name="Corre E."/>
            <person name="Pelletier E."/>
            <person name="Niang G."/>
            <person name="Scheremetjew M."/>
            <person name="Finn R."/>
            <person name="Kale V."/>
            <person name="Holt S."/>
            <person name="Cochrane G."/>
            <person name="Meng A."/>
            <person name="Brown T."/>
            <person name="Cohen L."/>
        </authorList>
    </citation>
    <scope>NUCLEOTIDE SEQUENCE</scope>
    <source>
        <strain evidence="2">OF101</strain>
    </source>
</reference>
<evidence type="ECO:0000256" key="1">
    <source>
        <dbReference type="SAM" id="MobiDB-lite"/>
    </source>
</evidence>
<name>A0A7S1S6B3_ALECA</name>
<accession>A0A7S1S6B3</accession>
<feature type="region of interest" description="Disordered" evidence="1">
    <location>
        <begin position="110"/>
        <end position="162"/>
    </location>
</feature>
<gene>
    <name evidence="2" type="ORF">ACAT0790_LOCUS60876</name>
</gene>